<dbReference type="PANTHER" id="PTHR46246:SF1">
    <property type="entry name" value="GUANOSINE-3',5'-BIS(DIPHOSPHATE) 3'-PYROPHOSPHOHYDROLASE MESH1"/>
    <property type="match status" value="1"/>
</dbReference>
<evidence type="ECO:0000313" key="3">
    <source>
        <dbReference type="Proteomes" id="UP001597493"/>
    </source>
</evidence>
<dbReference type="PANTHER" id="PTHR46246">
    <property type="entry name" value="GUANOSINE-3',5'-BIS(DIPHOSPHATE) 3'-PYROPHOSPHOHYDROLASE MESH1"/>
    <property type="match status" value="1"/>
</dbReference>
<dbReference type="EMBL" id="JBHUMY010000028">
    <property type="protein sequence ID" value="MFD2662434.1"/>
    <property type="molecule type" value="Genomic_DNA"/>
</dbReference>
<gene>
    <name evidence="2" type="ORF">ACFSW5_19445</name>
</gene>
<dbReference type="SMART" id="SM00471">
    <property type="entry name" value="HDc"/>
    <property type="match status" value="1"/>
</dbReference>
<organism evidence="2 3">
    <name type="scientific">Paenibacillus thailandensis</name>
    <dbReference type="NCBI Taxonomy" id="393250"/>
    <lineage>
        <taxon>Bacteria</taxon>
        <taxon>Bacillati</taxon>
        <taxon>Bacillota</taxon>
        <taxon>Bacilli</taxon>
        <taxon>Bacillales</taxon>
        <taxon>Paenibacillaceae</taxon>
        <taxon>Paenibacillus</taxon>
    </lineage>
</organism>
<dbReference type="InterPro" id="IPR052194">
    <property type="entry name" value="MESH1"/>
</dbReference>
<name>A0ABW5R151_9BACL</name>
<comment type="caution">
    <text evidence="2">The sequence shown here is derived from an EMBL/GenBank/DDBJ whole genome shotgun (WGS) entry which is preliminary data.</text>
</comment>
<protein>
    <submittedName>
        <fullName evidence="2">HD domain-containing protein</fullName>
        <ecNumber evidence="2">3.1.-.-</ecNumber>
    </submittedName>
</protein>
<dbReference type="Pfam" id="PF13328">
    <property type="entry name" value="HD_4"/>
    <property type="match status" value="1"/>
</dbReference>
<dbReference type="Gene3D" id="1.10.3210.10">
    <property type="entry name" value="Hypothetical protein af1432"/>
    <property type="match status" value="1"/>
</dbReference>
<dbReference type="RefSeq" id="WP_379276728.1">
    <property type="nucleotide sequence ID" value="NZ_JBHUGT010000025.1"/>
</dbReference>
<accession>A0ABW5R151</accession>
<evidence type="ECO:0000259" key="1">
    <source>
        <dbReference type="SMART" id="SM00471"/>
    </source>
</evidence>
<keyword evidence="3" id="KW-1185">Reference proteome</keyword>
<dbReference type="EC" id="3.1.-.-" evidence="2"/>
<dbReference type="Proteomes" id="UP001597493">
    <property type="component" value="Unassembled WGS sequence"/>
</dbReference>
<dbReference type="SUPFAM" id="SSF109604">
    <property type="entry name" value="HD-domain/PDEase-like"/>
    <property type="match status" value="1"/>
</dbReference>
<keyword evidence="2" id="KW-0378">Hydrolase</keyword>
<feature type="domain" description="HD/PDEase" evidence="1">
    <location>
        <begin position="140"/>
        <end position="247"/>
    </location>
</feature>
<dbReference type="InterPro" id="IPR003607">
    <property type="entry name" value="HD/PDEase_dom"/>
</dbReference>
<proteinExistence type="predicted"/>
<dbReference type="GO" id="GO:0016787">
    <property type="term" value="F:hydrolase activity"/>
    <property type="evidence" value="ECO:0007669"/>
    <property type="project" value="UniProtKB-KW"/>
</dbReference>
<sequence>MVEITNANLRLWNIPSTRTKEVWQRWAEFALTFDGYDYFKSDADELVNLHATVAEYYNTNKRLPSELNLSELRACLFALHRMWRHSGEWDLAPKDKAFIKKLINAIRDHVKENEARLPSLVDQAIEYAAYAHQGQRRKGTNIPYISHPYAVGMILQKAGCSEEVVAAGILHDTLEDTETTERDLLERFGPVVLEIVKGCSEPDKGASWEERKQHTLDELKHASLPIRQVSCADKLHNIRSIQRDLKVHGEDAWKRFKRGRESQEWYYRGLVESLGYASRFELLDDLQDAVEEVFGPTLLNAEWKKLRRNRKFIDLAFETAYGNPESIKDRELQFKRLGASDLMDTIHTKAYSVELINSEDFSTMAAYLQMRGIEFQSNSEGPMILIGFSTALKQLLNMYPSEVYLHFKRNMDRGIL</sequence>
<evidence type="ECO:0000313" key="2">
    <source>
        <dbReference type="EMBL" id="MFD2662434.1"/>
    </source>
</evidence>
<reference evidence="3" key="1">
    <citation type="journal article" date="2019" name="Int. J. Syst. Evol. Microbiol.">
        <title>The Global Catalogue of Microorganisms (GCM) 10K type strain sequencing project: providing services to taxonomists for standard genome sequencing and annotation.</title>
        <authorList>
            <consortium name="The Broad Institute Genomics Platform"/>
            <consortium name="The Broad Institute Genome Sequencing Center for Infectious Disease"/>
            <person name="Wu L."/>
            <person name="Ma J."/>
        </authorList>
    </citation>
    <scope>NUCLEOTIDE SEQUENCE [LARGE SCALE GENOMIC DNA]</scope>
    <source>
        <strain evidence="3">TISTR 1827</strain>
    </source>
</reference>